<organism evidence="3 4">
    <name type="scientific">Carya illinoinensis</name>
    <name type="common">Pecan</name>
    <dbReference type="NCBI Taxonomy" id="32201"/>
    <lineage>
        <taxon>Eukaryota</taxon>
        <taxon>Viridiplantae</taxon>
        <taxon>Streptophyta</taxon>
        <taxon>Embryophyta</taxon>
        <taxon>Tracheophyta</taxon>
        <taxon>Spermatophyta</taxon>
        <taxon>Magnoliopsida</taxon>
        <taxon>eudicotyledons</taxon>
        <taxon>Gunneridae</taxon>
        <taxon>Pentapetalae</taxon>
        <taxon>rosids</taxon>
        <taxon>fabids</taxon>
        <taxon>Fagales</taxon>
        <taxon>Juglandaceae</taxon>
        <taxon>Carya</taxon>
    </lineage>
</organism>
<dbReference type="InterPro" id="IPR008862">
    <property type="entry name" value="Tcp11"/>
</dbReference>
<dbReference type="Proteomes" id="UP000811609">
    <property type="component" value="Chromosome 8"/>
</dbReference>
<reference evidence="3" key="1">
    <citation type="submission" date="2020-12" db="EMBL/GenBank/DDBJ databases">
        <title>WGS assembly of Carya illinoinensis cv. Pawnee.</title>
        <authorList>
            <person name="Platts A."/>
            <person name="Shu S."/>
            <person name="Wright S."/>
            <person name="Barry K."/>
            <person name="Edger P."/>
            <person name="Pires J.C."/>
            <person name="Schmutz J."/>
        </authorList>
    </citation>
    <scope>NUCLEOTIDE SEQUENCE</scope>
    <source>
        <tissue evidence="3">Leaf</tissue>
    </source>
</reference>
<evidence type="ECO:0008006" key="5">
    <source>
        <dbReference type="Google" id="ProtNLM"/>
    </source>
</evidence>
<protein>
    <recommendedName>
        <fullName evidence="5">T-complex protein 11</fullName>
    </recommendedName>
</protein>
<dbReference type="GO" id="GO:0007165">
    <property type="term" value="P:signal transduction"/>
    <property type="evidence" value="ECO:0007669"/>
    <property type="project" value="TreeGrafter"/>
</dbReference>
<feature type="region of interest" description="Disordered" evidence="2">
    <location>
        <begin position="448"/>
        <end position="473"/>
    </location>
</feature>
<dbReference type="Pfam" id="PF05794">
    <property type="entry name" value="Tcp11"/>
    <property type="match status" value="1"/>
</dbReference>
<dbReference type="PANTHER" id="PTHR12832:SF11">
    <property type="entry name" value="LD23868P"/>
    <property type="match status" value="1"/>
</dbReference>
<evidence type="ECO:0000313" key="4">
    <source>
        <dbReference type="Proteomes" id="UP000811609"/>
    </source>
</evidence>
<accession>A0A8T1PTN4</accession>
<comment type="similarity">
    <text evidence="1">Belongs to the TCP11 family.</text>
</comment>
<dbReference type="AlphaFoldDB" id="A0A8T1PTN4"/>
<sequence>MRLARMDKLRQVAKTGVEMCFEKERDELGTLVQQAEANRMLLLKASCQQRVAKRERSSQLLMQKMIQDRKYKEFLHDAILKKCTAAEKKWLGLLEAEKRRVRARVLKVRQVAKSIYMQREFERMRKKDQLEDRLQRAKKQRAEYLRHRRSSDSSGHVISKMMNEQQGDYLSRKLVSLTLDYVEKDTPAVNDFLALQIESATTIQTLKVLLDCLETRYKISQAAGSNLSSLRNIDHLLKRVVSPIVKGNAFKLSRYLVRVVLCAYMILGYPEIVFSGKSDHEVALANSACKFICDFELLIKIMLEGDIQNANDKTTSTIPSRITVRSQLDAFDKAWSSYLYHFLSMMQTCHLTLEGNNGGLTHYMVAIQKQVTEEQKLLRTKAKHLSGNSGLERLERALSDMRSRFLEANDSGSSSAFPVPHLSSLCLPGTPEDSFACRESFDPMIQSLSERDDPSSVEAVESSTPFKDSAHGDLNSDAMLIGENELLVNEIVHEHRHGFANSFISSDVDKKTMEAAFWDSIMESMKQEEPDFSWVLKLMNEVRDELCEMSPQSWKEEIVETINIDTGSNYCRVSFVTLRKLSAPANDDEMTKTHHALLKELREISQVGEKPNTSFSILMIRGLRFALKRDISKARIRIVEPLIKGPASLEYLKKAFSNRYGSPADAPTSLPFTRQWLSSVRVVVEQEWDGYRESLSALKSDLKLSQGFLPTIRTGGSICMSSKMGSPTFFATGKEQPECKGKRVDLIVRLGLLKLVSVIGGIGGLTLNTLPETLKLNLSRLRAVRMLILRQSLVNENLVTSPSDMDGILTTCSRILSCRWGMLTELKVGLCSPISRFSEGDDHVLDAAKLQVRKQVMENMLAKSLQAVDPIYVRVSHNVSLAVREVMLGGNGMKGRQLVETTLRRLGAALLTDKIMEVAEVLIVVAVVSANVLGVWYEEVLDSL</sequence>
<gene>
    <name evidence="3" type="ORF">CIPAW_08G003200</name>
</gene>
<proteinExistence type="inferred from homology"/>
<keyword evidence="4" id="KW-1185">Reference proteome</keyword>
<evidence type="ECO:0000256" key="2">
    <source>
        <dbReference type="SAM" id="MobiDB-lite"/>
    </source>
</evidence>
<dbReference type="PANTHER" id="PTHR12832">
    <property type="entry name" value="TESTIS-SPECIFIC PROTEIN PBS13 T-COMPLEX 11"/>
    <property type="match status" value="1"/>
</dbReference>
<name>A0A8T1PTN4_CARIL</name>
<evidence type="ECO:0000256" key="1">
    <source>
        <dbReference type="ARBA" id="ARBA00010954"/>
    </source>
</evidence>
<comment type="caution">
    <text evidence="3">The sequence shown here is derived from an EMBL/GenBank/DDBJ whole genome shotgun (WGS) entry which is preliminary data.</text>
</comment>
<dbReference type="EMBL" id="CM031816">
    <property type="protein sequence ID" value="KAG6643680.1"/>
    <property type="molecule type" value="Genomic_DNA"/>
</dbReference>
<evidence type="ECO:0000313" key="3">
    <source>
        <dbReference type="EMBL" id="KAG6643680.1"/>
    </source>
</evidence>